<comment type="caution">
    <text evidence="2">The sequence shown here is derived from an EMBL/GenBank/DDBJ whole genome shotgun (WGS) entry which is preliminary data.</text>
</comment>
<reference evidence="2 3" key="1">
    <citation type="submission" date="2024-10" db="EMBL/GenBank/DDBJ databases">
        <title>Updated reference genomes for cyclostephanoid diatoms.</title>
        <authorList>
            <person name="Roberts W.R."/>
            <person name="Alverson A.J."/>
        </authorList>
    </citation>
    <scope>NUCLEOTIDE SEQUENCE [LARGE SCALE GENOMIC DNA]</scope>
    <source>
        <strain evidence="2 3">AJA228-03</strain>
    </source>
</reference>
<accession>A0ABD3RYI0</accession>
<organism evidence="2 3">
    <name type="scientific">Cyclostephanos tholiformis</name>
    <dbReference type="NCBI Taxonomy" id="382380"/>
    <lineage>
        <taxon>Eukaryota</taxon>
        <taxon>Sar</taxon>
        <taxon>Stramenopiles</taxon>
        <taxon>Ochrophyta</taxon>
        <taxon>Bacillariophyta</taxon>
        <taxon>Coscinodiscophyceae</taxon>
        <taxon>Thalassiosirophycidae</taxon>
        <taxon>Stephanodiscales</taxon>
        <taxon>Stephanodiscaceae</taxon>
        <taxon>Cyclostephanos</taxon>
    </lineage>
</organism>
<sequence>MGDSGSKNENNYPGGTNCDEVQDHDARDGCRAAVDDGRVMSSLSPPVVGSGSKLLVSFRRSSDDTGVSDSTSTDDVDGAADGADSPDEVGVIKGGSQSLNNTAHAVGGDGRIDDKNDDDDVVASTSPSDSNHHPPIPSMEPLHWGGLMGTVLSSFGIPKGTRRSNYNRHLHPPDDIIGGGGEFAAAAKKQGGKDEGGTRMRKRDDDLDINSLLSSDVPAILTHGGLVGIGKPSPYWDRQHPPSPTPMTGDSLRREVDEDEDDVNEEDHEECRVTGKTMTGRKLLGAMEVSGGGRDYEEEGEKEQPCTPSTDSNTNTMTPHICDL</sequence>
<evidence type="ECO:0000256" key="1">
    <source>
        <dbReference type="SAM" id="MobiDB-lite"/>
    </source>
</evidence>
<feature type="compositionally biased region" description="Polar residues" evidence="1">
    <location>
        <begin position="306"/>
        <end position="318"/>
    </location>
</feature>
<feature type="compositionally biased region" description="Basic and acidic residues" evidence="1">
    <location>
        <begin position="21"/>
        <end position="38"/>
    </location>
</feature>
<feature type="region of interest" description="Disordered" evidence="1">
    <location>
        <begin position="163"/>
        <end position="203"/>
    </location>
</feature>
<evidence type="ECO:0000313" key="3">
    <source>
        <dbReference type="Proteomes" id="UP001530377"/>
    </source>
</evidence>
<name>A0ABD3RYI0_9STRA</name>
<evidence type="ECO:0000313" key="2">
    <source>
        <dbReference type="EMBL" id="KAL3817279.1"/>
    </source>
</evidence>
<protein>
    <submittedName>
        <fullName evidence="2">Uncharacterized protein</fullName>
    </submittedName>
</protein>
<feature type="region of interest" description="Disordered" evidence="1">
    <location>
        <begin position="231"/>
        <end position="324"/>
    </location>
</feature>
<feature type="compositionally biased region" description="Basic and acidic residues" evidence="1">
    <location>
        <begin position="191"/>
        <end position="203"/>
    </location>
</feature>
<gene>
    <name evidence="2" type="ORF">ACHAXA_003200</name>
</gene>
<dbReference type="EMBL" id="JALLPB020000111">
    <property type="protein sequence ID" value="KAL3817279.1"/>
    <property type="molecule type" value="Genomic_DNA"/>
</dbReference>
<proteinExistence type="predicted"/>
<dbReference type="AlphaFoldDB" id="A0ABD3RYI0"/>
<dbReference type="Proteomes" id="UP001530377">
    <property type="component" value="Unassembled WGS sequence"/>
</dbReference>
<keyword evidence="3" id="KW-1185">Reference proteome</keyword>
<feature type="compositionally biased region" description="Acidic residues" evidence="1">
    <location>
        <begin position="257"/>
        <end position="268"/>
    </location>
</feature>
<feature type="compositionally biased region" description="Low complexity" evidence="1">
    <location>
        <begin position="41"/>
        <end position="52"/>
    </location>
</feature>
<feature type="region of interest" description="Disordered" evidence="1">
    <location>
        <begin position="1"/>
        <end position="145"/>
    </location>
</feature>
<feature type="compositionally biased region" description="Polar residues" evidence="1">
    <location>
        <begin position="1"/>
        <end position="14"/>
    </location>
</feature>